<dbReference type="Gene3D" id="3.40.50.11310">
    <property type="entry name" value="Bacterial phosphonate metabolism protein PhnH"/>
    <property type="match status" value="1"/>
</dbReference>
<dbReference type="InterPro" id="IPR008772">
    <property type="entry name" value="Phosphonate_metab_PhnH"/>
</dbReference>
<dbReference type="InterPro" id="IPR038058">
    <property type="entry name" value="PhnH-like_sp"/>
</dbReference>
<feature type="compositionally biased region" description="Polar residues" evidence="1">
    <location>
        <begin position="207"/>
        <end position="216"/>
    </location>
</feature>
<dbReference type="eggNOG" id="arCOG11571">
    <property type="taxonomic scope" value="Archaea"/>
</dbReference>
<keyword evidence="2" id="KW-0456">Lyase</keyword>
<dbReference type="SUPFAM" id="SSF159709">
    <property type="entry name" value="PhnH-like"/>
    <property type="match status" value="1"/>
</dbReference>
<evidence type="ECO:0000313" key="2">
    <source>
        <dbReference type="EMBL" id="ERG97260.1"/>
    </source>
</evidence>
<name>U1NJ41_9EURY</name>
<dbReference type="Proteomes" id="UP000030710">
    <property type="component" value="Unassembled WGS sequence"/>
</dbReference>
<dbReference type="STRING" id="1238425.J07HQW2_03746"/>
<dbReference type="EMBL" id="KE356561">
    <property type="protein sequence ID" value="ERG97260.1"/>
    <property type="molecule type" value="Genomic_DNA"/>
</dbReference>
<dbReference type="GO" id="GO:0016829">
    <property type="term" value="F:lyase activity"/>
    <property type="evidence" value="ECO:0007669"/>
    <property type="project" value="UniProtKB-KW"/>
</dbReference>
<organism evidence="2 3">
    <name type="scientific">Haloquadratum walsbyi J07HQW2</name>
    <dbReference type="NCBI Taxonomy" id="1238425"/>
    <lineage>
        <taxon>Archaea</taxon>
        <taxon>Methanobacteriati</taxon>
        <taxon>Methanobacteriota</taxon>
        <taxon>Stenosarchaea group</taxon>
        <taxon>Halobacteria</taxon>
        <taxon>Halobacteriales</taxon>
        <taxon>Haloferacaceae</taxon>
        <taxon>Haloquadratum</taxon>
    </lineage>
</organism>
<sequence length="222" mass="23917">MKALDIDPVHDTRQTFRTLCTALSHPGTIKEVGVTPADHAVVATLVDHELQAQIDDEELRSALDARGRYEAADADEADIIHTRGTPSWDIRNVSRGTLLEPSDGATVIYRVETLTTPASSSSSPSRSAFERDGTINHDVVRIDGPGVPAETDRTVTIGLPPEELDRISIAQSTYPRGVDVIITTAESVLAIPRSVSISRVTHEDTKSTTIDQSACEQGSEAH</sequence>
<evidence type="ECO:0000256" key="1">
    <source>
        <dbReference type="SAM" id="MobiDB-lite"/>
    </source>
</evidence>
<protein>
    <submittedName>
        <fullName evidence="2">Phosphonate C-P lyase system protein PhnH</fullName>
    </submittedName>
</protein>
<accession>U1NJ41</accession>
<gene>
    <name evidence="2" type="ORF">J07HQW2_03746</name>
</gene>
<evidence type="ECO:0000313" key="3">
    <source>
        <dbReference type="Proteomes" id="UP000030710"/>
    </source>
</evidence>
<dbReference type="GO" id="GO:0019634">
    <property type="term" value="P:organic phosphonate metabolic process"/>
    <property type="evidence" value="ECO:0007669"/>
    <property type="project" value="InterPro"/>
</dbReference>
<dbReference type="RefSeq" id="WP_021056721.1">
    <property type="nucleotide sequence ID" value="NZ_KE356561.1"/>
</dbReference>
<dbReference type="AlphaFoldDB" id="U1NJ41"/>
<dbReference type="NCBIfam" id="TIGR03292">
    <property type="entry name" value="PhnH_redo"/>
    <property type="match status" value="1"/>
</dbReference>
<dbReference type="Pfam" id="PF05845">
    <property type="entry name" value="PhnH"/>
    <property type="match status" value="1"/>
</dbReference>
<proteinExistence type="predicted"/>
<feature type="region of interest" description="Disordered" evidence="1">
    <location>
        <begin position="202"/>
        <end position="222"/>
    </location>
</feature>
<reference evidence="2 3" key="1">
    <citation type="journal article" date="2013" name="PLoS ONE">
        <title>Assembly-driven community genomics of a hypersaline microbial ecosystem.</title>
        <authorList>
            <person name="Podell S."/>
            <person name="Ugalde J.A."/>
            <person name="Narasingarao P."/>
            <person name="Banfield J.F."/>
            <person name="Heidelberg K.B."/>
            <person name="Allen E.E."/>
        </authorList>
    </citation>
    <scope>NUCLEOTIDE SEQUENCE [LARGE SCALE GENOMIC DNA]</scope>
    <source>
        <strain evidence="3">J07HQW2</strain>
    </source>
</reference>
<dbReference type="HOGENOM" id="CLU_1232756_0_0_2"/>